<gene>
    <name evidence="1" type="ORF">GUH15_06580</name>
</gene>
<accession>A0A8I0H747</accession>
<protein>
    <submittedName>
        <fullName evidence="1">GDP-mannose pyrophosphatase NudK</fullName>
    </submittedName>
</protein>
<feature type="non-terminal residue" evidence="1">
    <location>
        <position position="24"/>
    </location>
</feature>
<name>A0A8I0H747_XANCI</name>
<evidence type="ECO:0000313" key="1">
    <source>
        <dbReference type="EMBL" id="MBD4335731.1"/>
    </source>
</evidence>
<sequence length="24" mass="2851">MTQQITLIKDKILSDNYFTLHNIT</sequence>
<comment type="caution">
    <text evidence="1">The sequence shown here is derived from an EMBL/GenBank/DDBJ whole genome shotgun (WGS) entry which is preliminary data.</text>
</comment>
<proteinExistence type="predicted"/>
<dbReference type="EMBL" id="JAABFR010000341">
    <property type="protein sequence ID" value="MBD4335731.1"/>
    <property type="molecule type" value="Genomic_DNA"/>
</dbReference>
<dbReference type="AlphaFoldDB" id="A0A8I0H747"/>
<dbReference type="Proteomes" id="UP000653002">
    <property type="component" value="Unassembled WGS sequence"/>
</dbReference>
<organism evidence="1 2">
    <name type="scientific">Xanthomonas citri pv. citri</name>
    <dbReference type="NCBI Taxonomy" id="611301"/>
    <lineage>
        <taxon>Bacteria</taxon>
        <taxon>Pseudomonadati</taxon>
        <taxon>Pseudomonadota</taxon>
        <taxon>Gammaproteobacteria</taxon>
        <taxon>Lysobacterales</taxon>
        <taxon>Lysobacteraceae</taxon>
        <taxon>Xanthomonas</taxon>
    </lineage>
</organism>
<reference evidence="1" key="1">
    <citation type="submission" date="2020-01" db="EMBL/GenBank/DDBJ databases">
        <authorList>
            <person name="Richard D."/>
        </authorList>
    </citation>
    <scope>NUCLEOTIDE SEQUENCE</scope>
    <source>
        <strain evidence="1">JP541</strain>
    </source>
</reference>
<evidence type="ECO:0000313" key="2">
    <source>
        <dbReference type="Proteomes" id="UP000653002"/>
    </source>
</evidence>